<dbReference type="KEGG" id="marz:MARA_12970"/>
<evidence type="ECO:0000313" key="2">
    <source>
        <dbReference type="Proteomes" id="UP000467428"/>
    </source>
</evidence>
<keyword evidence="2" id="KW-1185">Reference proteome</keyword>
<organism evidence="1 2">
    <name type="scientific">Mycolicibacterium arabiense</name>
    <dbReference type="NCBI Taxonomy" id="1286181"/>
    <lineage>
        <taxon>Bacteria</taxon>
        <taxon>Bacillati</taxon>
        <taxon>Actinomycetota</taxon>
        <taxon>Actinomycetes</taxon>
        <taxon>Mycobacteriales</taxon>
        <taxon>Mycobacteriaceae</taxon>
        <taxon>Mycolicibacterium</taxon>
    </lineage>
</organism>
<accession>A0A7I7RV37</accession>
<dbReference type="Proteomes" id="UP000467428">
    <property type="component" value="Chromosome"/>
</dbReference>
<sequence>MQLTDYDADGRPVRDDLARLSAPLSDVLTMELDGACAALGLTVEEVLLAALGRAIDRTVGAGVVAVDLTGIGTSVHPVALSCAGPVAVPATDMLATVHQAVAALSLHRALHEFADHTAVANVLLAVDDVTPGPAGWGHALELHARRCDGVVVLEWWYDARSFEPYTIEELAEQLPLALIELTSEASAPILISAELAMSY</sequence>
<reference evidence="1 2" key="1">
    <citation type="journal article" date="2019" name="Emerg. Microbes Infect.">
        <title>Comprehensive subspecies identification of 175 nontuberculous mycobacteria species based on 7547 genomic profiles.</title>
        <authorList>
            <person name="Matsumoto Y."/>
            <person name="Kinjo T."/>
            <person name="Motooka D."/>
            <person name="Nabeya D."/>
            <person name="Jung N."/>
            <person name="Uechi K."/>
            <person name="Horii T."/>
            <person name="Iida T."/>
            <person name="Fujita J."/>
            <person name="Nakamura S."/>
        </authorList>
    </citation>
    <scope>NUCLEOTIDE SEQUENCE [LARGE SCALE GENOMIC DNA]</scope>
    <source>
        <strain evidence="1 2">JCM 18538</strain>
    </source>
</reference>
<dbReference type="Gene3D" id="3.30.559.30">
    <property type="entry name" value="Nonribosomal peptide synthetase, condensation domain"/>
    <property type="match status" value="1"/>
</dbReference>
<name>A0A7I7RV37_9MYCO</name>
<dbReference type="SUPFAM" id="SSF52777">
    <property type="entry name" value="CoA-dependent acyltransferases"/>
    <property type="match status" value="1"/>
</dbReference>
<evidence type="ECO:0000313" key="1">
    <source>
        <dbReference type="EMBL" id="BBY47829.1"/>
    </source>
</evidence>
<proteinExistence type="predicted"/>
<dbReference type="RefSeq" id="WP_163917704.1">
    <property type="nucleotide sequence ID" value="NZ_AP022593.1"/>
</dbReference>
<dbReference type="EMBL" id="AP022593">
    <property type="protein sequence ID" value="BBY47829.1"/>
    <property type="molecule type" value="Genomic_DNA"/>
</dbReference>
<geneLocation type="plasmid" evidence="2">
    <name>pjcm18538 dna</name>
</geneLocation>
<dbReference type="AlphaFoldDB" id="A0A7I7RV37"/>
<gene>
    <name evidence="1" type="ORF">MARA_12970</name>
</gene>
<protein>
    <submittedName>
        <fullName evidence="1">Polyketide synthase</fullName>
    </submittedName>
</protein>